<evidence type="ECO:0008006" key="4">
    <source>
        <dbReference type="Google" id="ProtNLM"/>
    </source>
</evidence>
<evidence type="ECO:0000256" key="1">
    <source>
        <dbReference type="SAM" id="SignalP"/>
    </source>
</evidence>
<keyword evidence="3" id="KW-1185">Reference proteome</keyword>
<protein>
    <recommendedName>
        <fullName evidence="4">Secreted protein</fullName>
    </recommendedName>
</protein>
<evidence type="ECO:0000313" key="3">
    <source>
        <dbReference type="Proteomes" id="UP001501523"/>
    </source>
</evidence>
<accession>A0ABP3TKZ4</accession>
<proteinExistence type="predicted"/>
<evidence type="ECO:0000313" key="2">
    <source>
        <dbReference type="EMBL" id="GAA0704113.1"/>
    </source>
</evidence>
<feature type="chain" id="PRO_5045354449" description="Secreted protein" evidence="1">
    <location>
        <begin position="28"/>
        <end position="120"/>
    </location>
</feature>
<dbReference type="EMBL" id="BAAAEU010000001">
    <property type="protein sequence ID" value="GAA0704113.1"/>
    <property type="molecule type" value="Genomic_DNA"/>
</dbReference>
<dbReference type="Proteomes" id="UP001501523">
    <property type="component" value="Unassembled WGS sequence"/>
</dbReference>
<comment type="caution">
    <text evidence="2">The sequence shown here is derived from an EMBL/GenBank/DDBJ whole genome shotgun (WGS) entry which is preliminary data.</text>
</comment>
<gene>
    <name evidence="2" type="ORF">GCM10009105_00720</name>
</gene>
<sequence length="120" mass="12133">MIPDASTQRCTAIALAGAFAAVCARQAAVCLGRASIAGAMETTGTAATFADVVGVDAGFGGASAMARRDGADVASSACSCRQPINPRPTTSAIVHACLHHRGGERRRRSPFIGAVPPPRI</sequence>
<organism evidence="2 3">
    <name type="scientific">Dokdonella soli</name>
    <dbReference type="NCBI Taxonomy" id="529810"/>
    <lineage>
        <taxon>Bacteria</taxon>
        <taxon>Pseudomonadati</taxon>
        <taxon>Pseudomonadota</taxon>
        <taxon>Gammaproteobacteria</taxon>
        <taxon>Lysobacterales</taxon>
        <taxon>Rhodanobacteraceae</taxon>
        <taxon>Dokdonella</taxon>
    </lineage>
</organism>
<keyword evidence="1" id="KW-0732">Signal</keyword>
<reference evidence="3" key="1">
    <citation type="journal article" date="2019" name="Int. J. Syst. Evol. Microbiol.">
        <title>The Global Catalogue of Microorganisms (GCM) 10K type strain sequencing project: providing services to taxonomists for standard genome sequencing and annotation.</title>
        <authorList>
            <consortium name="The Broad Institute Genomics Platform"/>
            <consortium name="The Broad Institute Genome Sequencing Center for Infectious Disease"/>
            <person name="Wu L."/>
            <person name="Ma J."/>
        </authorList>
    </citation>
    <scope>NUCLEOTIDE SEQUENCE [LARGE SCALE GENOMIC DNA]</scope>
    <source>
        <strain evidence="3">JCM 15421</strain>
    </source>
</reference>
<name>A0ABP3TKZ4_9GAMM</name>
<feature type="signal peptide" evidence="1">
    <location>
        <begin position="1"/>
        <end position="27"/>
    </location>
</feature>